<evidence type="ECO:0000256" key="5">
    <source>
        <dbReference type="ARBA" id="ARBA00023163"/>
    </source>
</evidence>
<keyword evidence="7" id="KW-0808">Transferase</keyword>
<sequence length="465" mass="50769">MTIWAPSLEFDSRSARYRQIASAIGEAIDQGQLAAGDRLPPQRALADALGVTVGTITRAYSEAQQRGWVSSRVGSGTYVNGAAAGNSPFDVHVAADSDGVVDMSLSFAPPHPWRHQCLQQALAEVTEDPACLAMVAAYQPDIGTRQHREALSRWLEDLGFPLHEVLAITQGGQHGIDLCLRALTRPGDSVAADALTYPGFNAATRHAHLKPMAVPLDDDGMDIDALARLCQRQVPRLVYLTPDQNNPTSAVLSPQRREQLAALARRHDFWLIEDAVQYLPREDRGVSLLELAPERTLQVFSTSKVLSGGLRVGTLQMPATLRERIGSLLRAQSWMCPPLMTEVARRWIASPRYPELLAWQTAELAARQRLARASFEALTPRHLTHGANLWLPLPEGRRASEVQALLKSEGVLVATPEPFCTGSEPAPQAIRLCVGAPDSRESLQQALATVRRVLEQGDTSPWATL</sequence>
<proteinExistence type="inferred from homology"/>
<protein>
    <submittedName>
        <fullName evidence="7">PLP-dependent aminotransferase family protein</fullName>
    </submittedName>
</protein>
<dbReference type="GO" id="GO:0030170">
    <property type="term" value="F:pyridoxal phosphate binding"/>
    <property type="evidence" value="ECO:0007669"/>
    <property type="project" value="InterPro"/>
</dbReference>
<keyword evidence="4" id="KW-0238">DNA-binding</keyword>
<dbReference type="PROSITE" id="PS50949">
    <property type="entry name" value="HTH_GNTR"/>
    <property type="match status" value="1"/>
</dbReference>
<dbReference type="EMBL" id="CP098827">
    <property type="protein sequence ID" value="XBO72684.1"/>
    <property type="molecule type" value="Genomic_DNA"/>
</dbReference>
<evidence type="ECO:0000256" key="4">
    <source>
        <dbReference type="ARBA" id="ARBA00023125"/>
    </source>
</evidence>
<dbReference type="Gene3D" id="1.10.10.10">
    <property type="entry name" value="Winged helix-like DNA-binding domain superfamily/Winged helix DNA-binding domain"/>
    <property type="match status" value="1"/>
</dbReference>
<dbReference type="Gene3D" id="3.90.1150.10">
    <property type="entry name" value="Aspartate Aminotransferase, domain 1"/>
    <property type="match status" value="1"/>
</dbReference>
<evidence type="ECO:0000313" key="7">
    <source>
        <dbReference type="EMBL" id="XBO72684.1"/>
    </source>
</evidence>
<dbReference type="PANTHER" id="PTHR46577:SF1">
    <property type="entry name" value="HTH-TYPE TRANSCRIPTIONAL REGULATORY PROTEIN GABR"/>
    <property type="match status" value="1"/>
</dbReference>
<evidence type="ECO:0000259" key="6">
    <source>
        <dbReference type="PROSITE" id="PS50949"/>
    </source>
</evidence>
<dbReference type="CDD" id="cd00609">
    <property type="entry name" value="AAT_like"/>
    <property type="match status" value="1"/>
</dbReference>
<organism evidence="7">
    <name type="scientific">Halomonas sp. RT37</name>
    <dbReference type="NCBI Taxonomy" id="2950872"/>
    <lineage>
        <taxon>Bacteria</taxon>
        <taxon>Pseudomonadati</taxon>
        <taxon>Pseudomonadota</taxon>
        <taxon>Gammaproteobacteria</taxon>
        <taxon>Oceanospirillales</taxon>
        <taxon>Halomonadaceae</taxon>
        <taxon>Halomonas</taxon>
    </lineage>
</organism>
<accession>A0AAU7KMP4</accession>
<dbReference type="InterPro" id="IPR036390">
    <property type="entry name" value="WH_DNA-bd_sf"/>
</dbReference>
<dbReference type="Gene3D" id="3.40.640.10">
    <property type="entry name" value="Type I PLP-dependent aspartate aminotransferase-like (Major domain)"/>
    <property type="match status" value="1"/>
</dbReference>
<keyword evidence="5" id="KW-0804">Transcription</keyword>
<evidence type="ECO:0000256" key="2">
    <source>
        <dbReference type="ARBA" id="ARBA00022898"/>
    </source>
</evidence>
<keyword evidence="2" id="KW-0663">Pyridoxal phosphate</keyword>
<dbReference type="GO" id="GO:0003677">
    <property type="term" value="F:DNA binding"/>
    <property type="evidence" value="ECO:0007669"/>
    <property type="project" value="UniProtKB-KW"/>
</dbReference>
<dbReference type="InterPro" id="IPR036388">
    <property type="entry name" value="WH-like_DNA-bd_sf"/>
</dbReference>
<dbReference type="InterPro" id="IPR015422">
    <property type="entry name" value="PyrdxlP-dep_Trfase_small"/>
</dbReference>
<keyword evidence="3" id="KW-0805">Transcription regulation</keyword>
<dbReference type="SMART" id="SM00345">
    <property type="entry name" value="HTH_GNTR"/>
    <property type="match status" value="1"/>
</dbReference>
<dbReference type="PANTHER" id="PTHR46577">
    <property type="entry name" value="HTH-TYPE TRANSCRIPTIONAL REGULATORY PROTEIN GABR"/>
    <property type="match status" value="1"/>
</dbReference>
<dbReference type="RefSeq" id="WP_348827937.1">
    <property type="nucleotide sequence ID" value="NZ_CP098827.1"/>
</dbReference>
<dbReference type="Pfam" id="PF00392">
    <property type="entry name" value="GntR"/>
    <property type="match status" value="1"/>
</dbReference>
<dbReference type="GO" id="GO:0003700">
    <property type="term" value="F:DNA-binding transcription factor activity"/>
    <property type="evidence" value="ECO:0007669"/>
    <property type="project" value="InterPro"/>
</dbReference>
<dbReference type="InterPro" id="IPR051446">
    <property type="entry name" value="HTH_trans_reg/aminotransferase"/>
</dbReference>
<dbReference type="SUPFAM" id="SSF46785">
    <property type="entry name" value="Winged helix' DNA-binding domain"/>
    <property type="match status" value="1"/>
</dbReference>
<keyword evidence="7" id="KW-0032">Aminotransferase</keyword>
<gene>
    <name evidence="7" type="ORF">NFG58_08280</name>
</gene>
<name>A0AAU7KMP4_9GAMM</name>
<dbReference type="InterPro" id="IPR000524">
    <property type="entry name" value="Tscrpt_reg_HTH_GntR"/>
</dbReference>
<reference evidence="7" key="1">
    <citation type="submission" date="2022-06" db="EMBL/GenBank/DDBJ databases">
        <title>A novel DMS-producing enzyme.</title>
        <authorList>
            <person name="Zhang Y."/>
        </authorList>
    </citation>
    <scope>NUCLEOTIDE SEQUENCE</scope>
    <source>
        <strain evidence="7">RT37</strain>
    </source>
</reference>
<dbReference type="InterPro" id="IPR004839">
    <property type="entry name" value="Aminotransferase_I/II_large"/>
</dbReference>
<dbReference type="InterPro" id="IPR015424">
    <property type="entry name" value="PyrdxlP-dep_Trfase"/>
</dbReference>
<dbReference type="GO" id="GO:0008483">
    <property type="term" value="F:transaminase activity"/>
    <property type="evidence" value="ECO:0007669"/>
    <property type="project" value="UniProtKB-KW"/>
</dbReference>
<dbReference type="Pfam" id="PF00155">
    <property type="entry name" value="Aminotran_1_2"/>
    <property type="match status" value="1"/>
</dbReference>
<dbReference type="InterPro" id="IPR015421">
    <property type="entry name" value="PyrdxlP-dep_Trfase_major"/>
</dbReference>
<evidence type="ECO:0000256" key="3">
    <source>
        <dbReference type="ARBA" id="ARBA00023015"/>
    </source>
</evidence>
<dbReference type="AlphaFoldDB" id="A0AAU7KMP4"/>
<comment type="similarity">
    <text evidence="1">In the C-terminal section; belongs to the class-I pyridoxal-phosphate-dependent aminotransferase family.</text>
</comment>
<dbReference type="CDD" id="cd07377">
    <property type="entry name" value="WHTH_GntR"/>
    <property type="match status" value="1"/>
</dbReference>
<feature type="domain" description="HTH gntR-type" evidence="6">
    <location>
        <begin position="14"/>
        <end position="82"/>
    </location>
</feature>
<dbReference type="SUPFAM" id="SSF53383">
    <property type="entry name" value="PLP-dependent transferases"/>
    <property type="match status" value="1"/>
</dbReference>
<evidence type="ECO:0000256" key="1">
    <source>
        <dbReference type="ARBA" id="ARBA00005384"/>
    </source>
</evidence>